<dbReference type="EMBL" id="JAKXMK010000019">
    <property type="protein sequence ID" value="MCH6168468.1"/>
    <property type="molecule type" value="Genomic_DNA"/>
</dbReference>
<dbReference type="PROSITE" id="PS51987">
    <property type="entry name" value="GS_CATALYTIC"/>
    <property type="match status" value="1"/>
</dbReference>
<keyword evidence="4" id="KW-0067">ATP-binding</keyword>
<keyword evidence="2" id="KW-0436">Ligase</keyword>
<accession>A0ABS9TJ04</accession>
<dbReference type="Gene3D" id="3.10.20.70">
    <property type="entry name" value="Glutamine synthetase, N-terminal domain"/>
    <property type="match status" value="1"/>
</dbReference>
<dbReference type="InterPro" id="IPR008147">
    <property type="entry name" value="Gln_synt_N"/>
</dbReference>
<sequence length="501" mass="53763">MTAANFVSAASGIGRQGFVAEHGLHTADQQAAAAAVAEQIDRLGIKTIRAVVVDQHGTPRAKFLSPHAAISALSSGVDFSGAIYSMDTANFVYPAAFAAGGGLGIDELTGFPDVVIVPDPTTFRVLPWADSTAWMLCDAYFSTGSPVPLDPRHVLRTQLRRLAEQGLTYTTGLEVEFYLTRRHSPAIGMHDTTQPPAALAVEPVQLGYQYLSEVRLDSLHDPITAIRDGLAAIGLPPRAIEDEWGPGQLEISFSPMAGLDSADAMILFRSAVKQISARQGLHATFMCRPLLPNFFASGWHLHASLTDAAGENVFRSSDAVLSPTGLGYLAGQLAHAPAMAAFAIPTVNGYSRLAPYSFAPDRISWGVENRGVLVRVQGAPGDPGTHLENRLAEPAANPYFLLAADLAAGRDGIARGLQPPPAITSDPYANPAPPLPTTLLDAIGELDKDPLYREQFGPEVVDSYLLMKRAEYARFESARDTADDPDTAAAHWQQREYFEFY</sequence>
<dbReference type="Gene3D" id="3.30.590.10">
    <property type="entry name" value="Glutamine synthetase/guanido kinase, catalytic domain"/>
    <property type="match status" value="1"/>
</dbReference>
<evidence type="ECO:0000259" key="7">
    <source>
        <dbReference type="PROSITE" id="PS51986"/>
    </source>
</evidence>
<feature type="domain" description="GS catalytic" evidence="8">
    <location>
        <begin position="151"/>
        <end position="501"/>
    </location>
</feature>
<comment type="caution">
    <text evidence="9">The sequence shown here is derived from an EMBL/GenBank/DDBJ whole genome shotgun (WGS) entry which is preliminary data.</text>
</comment>
<evidence type="ECO:0000256" key="2">
    <source>
        <dbReference type="ARBA" id="ARBA00022598"/>
    </source>
</evidence>
<reference evidence="9 10" key="1">
    <citation type="submission" date="2022-03" db="EMBL/GenBank/DDBJ databases">
        <title>Pseudonocardia alaer sp. nov., a novel actinomycete isolated from reed forest soil.</title>
        <authorList>
            <person name="Wang L."/>
        </authorList>
    </citation>
    <scope>NUCLEOTIDE SEQUENCE [LARGE SCALE GENOMIC DNA]</scope>
    <source>
        <strain evidence="9 10">Y-16303</strain>
    </source>
</reference>
<evidence type="ECO:0000256" key="3">
    <source>
        <dbReference type="ARBA" id="ARBA00022741"/>
    </source>
</evidence>
<proteinExistence type="inferred from homology"/>
<dbReference type="Pfam" id="PF00120">
    <property type="entry name" value="Gln-synt_C"/>
    <property type="match status" value="1"/>
</dbReference>
<protein>
    <submittedName>
        <fullName evidence="9">Glutamine synthetase family protein</fullName>
    </submittedName>
</protein>
<dbReference type="Proteomes" id="UP001299970">
    <property type="component" value="Unassembled WGS sequence"/>
</dbReference>
<keyword evidence="3" id="KW-0547">Nucleotide-binding</keyword>
<gene>
    <name evidence="9" type="ORF">MMF94_22475</name>
</gene>
<evidence type="ECO:0000256" key="5">
    <source>
        <dbReference type="PROSITE-ProRule" id="PRU01330"/>
    </source>
</evidence>
<feature type="domain" description="GS beta-grasp" evidence="7">
    <location>
        <begin position="43"/>
        <end position="144"/>
    </location>
</feature>
<dbReference type="SUPFAM" id="SSF54368">
    <property type="entry name" value="Glutamine synthetase, N-terminal domain"/>
    <property type="match status" value="1"/>
</dbReference>
<dbReference type="PROSITE" id="PS51986">
    <property type="entry name" value="GS_BETA_GRASP"/>
    <property type="match status" value="1"/>
</dbReference>
<dbReference type="InterPro" id="IPR014746">
    <property type="entry name" value="Gln_synth/guanido_kin_cat_dom"/>
</dbReference>
<dbReference type="InterPro" id="IPR036651">
    <property type="entry name" value="Gln_synt_N_sf"/>
</dbReference>
<dbReference type="InterPro" id="IPR008146">
    <property type="entry name" value="Gln_synth_cat_dom"/>
</dbReference>
<dbReference type="PANTHER" id="PTHR43785">
    <property type="entry name" value="GAMMA-GLUTAMYLPUTRESCINE SYNTHETASE"/>
    <property type="match status" value="1"/>
</dbReference>
<evidence type="ECO:0000256" key="6">
    <source>
        <dbReference type="RuleBase" id="RU000384"/>
    </source>
</evidence>
<evidence type="ECO:0000256" key="4">
    <source>
        <dbReference type="ARBA" id="ARBA00022840"/>
    </source>
</evidence>
<dbReference type="SUPFAM" id="SSF55931">
    <property type="entry name" value="Glutamine synthetase/guanido kinase"/>
    <property type="match status" value="1"/>
</dbReference>
<dbReference type="SMART" id="SM01230">
    <property type="entry name" value="Gln-synt_C"/>
    <property type="match status" value="1"/>
</dbReference>
<evidence type="ECO:0000313" key="9">
    <source>
        <dbReference type="EMBL" id="MCH6168468.1"/>
    </source>
</evidence>
<evidence type="ECO:0000259" key="8">
    <source>
        <dbReference type="PROSITE" id="PS51987"/>
    </source>
</evidence>
<name>A0ABS9TJ04_9PSEU</name>
<organism evidence="9 10">
    <name type="scientific">Pseudonocardia alaniniphila</name>
    <dbReference type="NCBI Taxonomy" id="75291"/>
    <lineage>
        <taxon>Bacteria</taxon>
        <taxon>Bacillati</taxon>
        <taxon>Actinomycetota</taxon>
        <taxon>Actinomycetes</taxon>
        <taxon>Pseudonocardiales</taxon>
        <taxon>Pseudonocardiaceae</taxon>
        <taxon>Pseudonocardia</taxon>
    </lineage>
</organism>
<comment type="similarity">
    <text evidence="1 5 6">Belongs to the glutamine synthetase family.</text>
</comment>
<dbReference type="PANTHER" id="PTHR43785:SF12">
    <property type="entry name" value="TYPE-1 GLUTAMINE SYNTHETASE 2"/>
    <property type="match status" value="1"/>
</dbReference>
<evidence type="ECO:0000256" key="1">
    <source>
        <dbReference type="ARBA" id="ARBA00009897"/>
    </source>
</evidence>
<evidence type="ECO:0000313" key="10">
    <source>
        <dbReference type="Proteomes" id="UP001299970"/>
    </source>
</evidence>
<keyword evidence="10" id="KW-1185">Reference proteome</keyword>
<dbReference type="RefSeq" id="WP_241039105.1">
    <property type="nucleotide sequence ID" value="NZ_BAAAJF010000055.1"/>
</dbReference>